<comment type="caution">
    <text evidence="2">The sequence shown here is derived from an EMBL/GenBank/DDBJ whole genome shotgun (WGS) entry which is preliminary data.</text>
</comment>
<dbReference type="Proteomes" id="UP001500466">
    <property type="component" value="Unassembled WGS sequence"/>
</dbReference>
<proteinExistence type="predicted"/>
<keyword evidence="3" id="KW-1185">Reference proteome</keyword>
<dbReference type="EMBL" id="BAABHS010000007">
    <property type="protein sequence ID" value="GAA4960917.1"/>
    <property type="molecule type" value="Genomic_DNA"/>
</dbReference>
<reference evidence="3" key="1">
    <citation type="journal article" date="2019" name="Int. J. Syst. Evol. Microbiol.">
        <title>The Global Catalogue of Microorganisms (GCM) 10K type strain sequencing project: providing services to taxonomists for standard genome sequencing and annotation.</title>
        <authorList>
            <consortium name="The Broad Institute Genomics Platform"/>
            <consortium name="The Broad Institute Genome Sequencing Center for Infectious Disease"/>
            <person name="Wu L."/>
            <person name="Ma J."/>
        </authorList>
    </citation>
    <scope>NUCLEOTIDE SEQUENCE [LARGE SCALE GENOMIC DNA]</scope>
    <source>
        <strain evidence="3">JCM 17986</strain>
    </source>
</reference>
<evidence type="ECO:0000313" key="3">
    <source>
        <dbReference type="Proteomes" id="UP001500466"/>
    </source>
</evidence>
<name>A0ABP9H2Y3_9ACTN</name>
<gene>
    <name evidence="2" type="ORF">GCM10023205_25370</name>
</gene>
<protein>
    <submittedName>
        <fullName evidence="2">Uncharacterized protein</fullName>
    </submittedName>
</protein>
<accession>A0ABP9H2Y3</accession>
<sequence>MDDSGLDGLLNQPGEYIGARRVRRPHRAAGALALEWWDGAVWVRAGEAADSDGVRGWLSGTPHGTHPWQPGTGRRRKTSGPPAPGRQTA</sequence>
<evidence type="ECO:0000313" key="2">
    <source>
        <dbReference type="EMBL" id="GAA4960917.1"/>
    </source>
</evidence>
<evidence type="ECO:0000256" key="1">
    <source>
        <dbReference type="SAM" id="MobiDB-lite"/>
    </source>
</evidence>
<organism evidence="2 3">
    <name type="scientific">Yinghuangia aomiensis</name>
    <dbReference type="NCBI Taxonomy" id="676205"/>
    <lineage>
        <taxon>Bacteria</taxon>
        <taxon>Bacillati</taxon>
        <taxon>Actinomycetota</taxon>
        <taxon>Actinomycetes</taxon>
        <taxon>Kitasatosporales</taxon>
        <taxon>Streptomycetaceae</taxon>
        <taxon>Yinghuangia</taxon>
    </lineage>
</organism>
<feature type="region of interest" description="Disordered" evidence="1">
    <location>
        <begin position="52"/>
        <end position="89"/>
    </location>
</feature>